<comment type="caution">
    <text evidence="1">The sequence shown here is derived from an EMBL/GenBank/DDBJ whole genome shotgun (WGS) entry which is preliminary data.</text>
</comment>
<dbReference type="InterPro" id="IPR035942">
    <property type="entry name" value="Lp2179-like_sf"/>
</dbReference>
<dbReference type="EMBL" id="JAHLFK010000021">
    <property type="protein sequence ID" value="MBU3829714.1"/>
    <property type="molecule type" value="Genomic_DNA"/>
</dbReference>
<reference evidence="1" key="1">
    <citation type="journal article" date="2021" name="PeerJ">
        <title>Extensive microbial diversity within the chicken gut microbiome revealed by metagenomics and culture.</title>
        <authorList>
            <person name="Gilroy R."/>
            <person name="Ravi A."/>
            <person name="Getino M."/>
            <person name="Pursley I."/>
            <person name="Horton D.L."/>
            <person name="Alikhan N.F."/>
            <person name="Baker D."/>
            <person name="Gharbi K."/>
            <person name="Hall N."/>
            <person name="Watson M."/>
            <person name="Adriaenssens E.M."/>
            <person name="Foster-Nyarko E."/>
            <person name="Jarju S."/>
            <person name="Secka A."/>
            <person name="Antonio M."/>
            <person name="Oren A."/>
            <person name="Chaudhuri R.R."/>
            <person name="La Ragione R."/>
            <person name="Hildebrand F."/>
            <person name="Pallen M.J."/>
        </authorList>
    </citation>
    <scope>NUCLEOTIDE SEQUENCE</scope>
    <source>
        <strain evidence="1">876</strain>
    </source>
</reference>
<dbReference type="SUPFAM" id="SSF160800">
    <property type="entry name" value="Lp2179-like"/>
    <property type="match status" value="1"/>
</dbReference>
<evidence type="ECO:0000313" key="2">
    <source>
        <dbReference type="Proteomes" id="UP000824180"/>
    </source>
</evidence>
<proteinExistence type="predicted"/>
<dbReference type="Proteomes" id="UP000824180">
    <property type="component" value="Unassembled WGS sequence"/>
</dbReference>
<sequence>MQFAKTIQLQGDPDKYTISPEIKRYALIDLGFEETKRGNFEYLGSVDTKNPFNPVAKLRILISADLDGFKMETVTGNGLRKINIFNHPRSKEFVEQYHFILKDMLDRNVFTVEKG</sequence>
<dbReference type="Pfam" id="PF08866">
    <property type="entry name" value="DUF1831"/>
    <property type="match status" value="1"/>
</dbReference>
<dbReference type="Gene3D" id="3.30.1820.10">
    <property type="entry name" value="Lp2179-like"/>
    <property type="match status" value="1"/>
</dbReference>
<evidence type="ECO:0000313" key="1">
    <source>
        <dbReference type="EMBL" id="MBU3829714.1"/>
    </source>
</evidence>
<name>A0A9E2NWL6_9LACO</name>
<organism evidence="1 2">
    <name type="scientific">Candidatus Limosilactobacillus merdavium</name>
    <dbReference type="NCBI Taxonomy" id="2838651"/>
    <lineage>
        <taxon>Bacteria</taxon>
        <taxon>Bacillati</taxon>
        <taxon>Bacillota</taxon>
        <taxon>Bacilli</taxon>
        <taxon>Lactobacillales</taxon>
        <taxon>Lactobacillaceae</taxon>
        <taxon>Limosilactobacillus</taxon>
    </lineage>
</organism>
<gene>
    <name evidence="1" type="ORF">H9843_02255</name>
</gene>
<dbReference type="InterPro" id="IPR014965">
    <property type="entry name" value="Amino_acid_metab_prot_put"/>
</dbReference>
<protein>
    <submittedName>
        <fullName evidence="1">DUF1831 domain-containing protein</fullName>
    </submittedName>
</protein>
<reference evidence="1" key="2">
    <citation type="submission" date="2021-04" db="EMBL/GenBank/DDBJ databases">
        <authorList>
            <person name="Gilroy R."/>
        </authorList>
    </citation>
    <scope>NUCLEOTIDE SEQUENCE</scope>
    <source>
        <strain evidence="1">876</strain>
    </source>
</reference>
<dbReference type="AlphaFoldDB" id="A0A9E2NWL6"/>
<accession>A0A9E2NWL6</accession>